<dbReference type="Proteomes" id="UP000579605">
    <property type="component" value="Unassembled WGS sequence"/>
</dbReference>
<proteinExistence type="predicted"/>
<evidence type="ECO:0000259" key="2">
    <source>
        <dbReference type="Pfam" id="PF00795"/>
    </source>
</evidence>
<feature type="region of interest" description="Disordered" evidence="1">
    <location>
        <begin position="54"/>
        <end position="78"/>
    </location>
</feature>
<comment type="caution">
    <text evidence="3">The sequence shown here is derived from an EMBL/GenBank/DDBJ whole genome shotgun (WGS) entry which is preliminary data.</text>
</comment>
<accession>A0A852ZHW0</accession>
<sequence>MKAALAVHRVVADQAANLNRITKLAREAANKGAGLVVFSETALTGSSDCATSNRTGCCSPSRAATTPRWPTRRSGTARNAWSMRVGPHGLESVPRW</sequence>
<evidence type="ECO:0000313" key="4">
    <source>
        <dbReference type="Proteomes" id="UP000579605"/>
    </source>
</evidence>
<dbReference type="Gene3D" id="3.60.110.10">
    <property type="entry name" value="Carbon-nitrogen hydrolase"/>
    <property type="match status" value="1"/>
</dbReference>
<dbReference type="Pfam" id="PF00795">
    <property type="entry name" value="CN_hydrolase"/>
    <property type="match status" value="1"/>
</dbReference>
<dbReference type="SUPFAM" id="SSF56317">
    <property type="entry name" value="Carbon-nitrogen hydrolase"/>
    <property type="match status" value="1"/>
</dbReference>
<dbReference type="AlphaFoldDB" id="A0A852ZHW0"/>
<dbReference type="InterPro" id="IPR036526">
    <property type="entry name" value="C-N_Hydrolase_sf"/>
</dbReference>
<dbReference type="InterPro" id="IPR003010">
    <property type="entry name" value="C-N_Hydrolase"/>
</dbReference>
<feature type="domain" description="CN hydrolase" evidence="2">
    <location>
        <begin position="5"/>
        <end position="46"/>
    </location>
</feature>
<organism evidence="3 4">
    <name type="scientific">Actinopolymorpha rutila</name>
    <dbReference type="NCBI Taxonomy" id="446787"/>
    <lineage>
        <taxon>Bacteria</taxon>
        <taxon>Bacillati</taxon>
        <taxon>Actinomycetota</taxon>
        <taxon>Actinomycetes</taxon>
        <taxon>Propionibacteriales</taxon>
        <taxon>Actinopolymorphaceae</taxon>
        <taxon>Actinopolymorpha</taxon>
    </lineage>
</organism>
<name>A0A852ZHW0_9ACTN</name>
<protein>
    <recommendedName>
        <fullName evidence="2">CN hydrolase domain-containing protein</fullName>
    </recommendedName>
</protein>
<evidence type="ECO:0000256" key="1">
    <source>
        <dbReference type="SAM" id="MobiDB-lite"/>
    </source>
</evidence>
<feature type="compositionally biased region" description="Low complexity" evidence="1">
    <location>
        <begin position="60"/>
        <end position="74"/>
    </location>
</feature>
<dbReference type="EMBL" id="JACBZH010000001">
    <property type="protein sequence ID" value="NYH88670.1"/>
    <property type="molecule type" value="Genomic_DNA"/>
</dbReference>
<evidence type="ECO:0000313" key="3">
    <source>
        <dbReference type="EMBL" id="NYH88670.1"/>
    </source>
</evidence>
<keyword evidence="4" id="KW-1185">Reference proteome</keyword>
<reference evidence="3 4" key="1">
    <citation type="submission" date="2020-07" db="EMBL/GenBank/DDBJ databases">
        <title>Sequencing the genomes of 1000 actinobacteria strains.</title>
        <authorList>
            <person name="Klenk H.-P."/>
        </authorList>
    </citation>
    <scope>NUCLEOTIDE SEQUENCE [LARGE SCALE GENOMIC DNA]</scope>
    <source>
        <strain evidence="3 4">DSM 18448</strain>
    </source>
</reference>
<gene>
    <name evidence="3" type="ORF">F4554_001308</name>
</gene>